<dbReference type="PANTHER" id="PTHR24161:SF117">
    <property type="entry name" value="ZU5 DOMAIN-CONTAINING PROTEIN"/>
    <property type="match status" value="1"/>
</dbReference>
<feature type="repeat" description="ANK" evidence="3">
    <location>
        <begin position="128"/>
        <end position="160"/>
    </location>
</feature>
<feature type="repeat" description="ANK" evidence="3">
    <location>
        <begin position="95"/>
        <end position="127"/>
    </location>
</feature>
<accession>A0A177ASK6</accession>
<evidence type="ECO:0000256" key="1">
    <source>
        <dbReference type="ARBA" id="ARBA00022737"/>
    </source>
</evidence>
<gene>
    <name evidence="4" type="ORF">A3Q56_08069</name>
</gene>
<evidence type="ECO:0000313" key="4">
    <source>
        <dbReference type="EMBL" id="OAF64224.1"/>
    </source>
</evidence>
<dbReference type="PROSITE" id="PS50297">
    <property type="entry name" value="ANK_REP_REGION"/>
    <property type="match status" value="5"/>
</dbReference>
<dbReference type="SMART" id="SM00248">
    <property type="entry name" value="ANK"/>
    <property type="match status" value="6"/>
</dbReference>
<reference evidence="4 5" key="1">
    <citation type="submission" date="2016-04" db="EMBL/GenBank/DDBJ databases">
        <title>The genome of Intoshia linei affirms orthonectids as highly simplified spiralians.</title>
        <authorList>
            <person name="Mikhailov K.V."/>
            <person name="Slusarev G.S."/>
            <person name="Nikitin M.A."/>
            <person name="Logacheva M.D."/>
            <person name="Penin A."/>
            <person name="Aleoshin V."/>
            <person name="Panchin Y.V."/>
        </authorList>
    </citation>
    <scope>NUCLEOTIDE SEQUENCE [LARGE SCALE GENOMIC DNA]</scope>
    <source>
        <strain evidence="4">Intl2013</strain>
        <tissue evidence="4">Whole animal</tissue>
    </source>
</reference>
<dbReference type="SUPFAM" id="SSF48403">
    <property type="entry name" value="Ankyrin repeat"/>
    <property type="match status" value="1"/>
</dbReference>
<dbReference type="PROSITE" id="PS50088">
    <property type="entry name" value="ANK_REPEAT"/>
    <property type="match status" value="5"/>
</dbReference>
<dbReference type="Pfam" id="PF12796">
    <property type="entry name" value="Ank_2"/>
    <property type="match status" value="2"/>
</dbReference>
<keyword evidence="2 3" id="KW-0040">ANK repeat</keyword>
<organism evidence="4 5">
    <name type="scientific">Intoshia linei</name>
    <dbReference type="NCBI Taxonomy" id="1819745"/>
    <lineage>
        <taxon>Eukaryota</taxon>
        <taxon>Metazoa</taxon>
        <taxon>Spiralia</taxon>
        <taxon>Lophotrochozoa</taxon>
        <taxon>Mesozoa</taxon>
        <taxon>Orthonectida</taxon>
        <taxon>Rhopaluridae</taxon>
        <taxon>Intoshia</taxon>
    </lineage>
</organism>
<dbReference type="Pfam" id="PF00023">
    <property type="entry name" value="Ank"/>
    <property type="match status" value="1"/>
</dbReference>
<dbReference type="EMBL" id="LWCA01002013">
    <property type="protein sequence ID" value="OAF64224.1"/>
    <property type="molecule type" value="Genomic_DNA"/>
</dbReference>
<dbReference type="InterPro" id="IPR002110">
    <property type="entry name" value="Ankyrin_rpt"/>
</dbReference>
<evidence type="ECO:0000256" key="3">
    <source>
        <dbReference type="PROSITE-ProRule" id="PRU00023"/>
    </source>
</evidence>
<dbReference type="InterPro" id="IPR036770">
    <property type="entry name" value="Ankyrin_rpt-contain_sf"/>
</dbReference>
<evidence type="ECO:0000313" key="5">
    <source>
        <dbReference type="Proteomes" id="UP000078046"/>
    </source>
</evidence>
<dbReference type="OrthoDB" id="340620at2759"/>
<feature type="repeat" description="ANK" evidence="3">
    <location>
        <begin position="28"/>
        <end position="61"/>
    </location>
</feature>
<dbReference type="AlphaFoldDB" id="A0A177ASK6"/>
<keyword evidence="1" id="KW-0677">Repeat</keyword>
<keyword evidence="5" id="KW-1185">Reference proteome</keyword>
<sequence length="233" mass="25462">MFATQNGNLEIVKLLLNNHAPVDLTSFDGGTALHCCCQVNDRTEIINCLLEHGANTNLQISDGATPLFMCSQNSNIDISKILIKFGANVNLCRNDQCSPLWIATQFGHADMVAFLIQNGSEVDAARKDGSTPLFKAAAAGDCVIAQILLNANASVLLLKNGHTALMAAVNYGHMDMVKLLCDYGSDPNMLNLHGFRCIHFSEYNGHDEISRYLHIRAKYVIKCQSSHLNVPND</sequence>
<name>A0A177ASK6_9BILA</name>
<feature type="repeat" description="ANK" evidence="3">
    <location>
        <begin position="160"/>
        <end position="192"/>
    </location>
</feature>
<feature type="repeat" description="ANK" evidence="3">
    <location>
        <begin position="62"/>
        <end position="94"/>
    </location>
</feature>
<evidence type="ECO:0000256" key="2">
    <source>
        <dbReference type="ARBA" id="ARBA00023043"/>
    </source>
</evidence>
<dbReference type="Proteomes" id="UP000078046">
    <property type="component" value="Unassembled WGS sequence"/>
</dbReference>
<dbReference type="PANTHER" id="PTHR24161">
    <property type="entry name" value="ANK_REP_REGION DOMAIN-CONTAINING PROTEIN-RELATED"/>
    <property type="match status" value="1"/>
</dbReference>
<comment type="caution">
    <text evidence="4">The sequence shown here is derived from an EMBL/GenBank/DDBJ whole genome shotgun (WGS) entry which is preliminary data.</text>
</comment>
<proteinExistence type="predicted"/>
<dbReference type="Gene3D" id="1.25.40.20">
    <property type="entry name" value="Ankyrin repeat-containing domain"/>
    <property type="match status" value="3"/>
</dbReference>
<protein>
    <submittedName>
        <fullName evidence="4">Ankyrin repeat domain-containing protein 29</fullName>
    </submittedName>
</protein>